<gene>
    <name evidence="1" type="ORF">BDN72DRAFT_906978</name>
</gene>
<reference evidence="1 2" key="1">
    <citation type="journal article" date="2019" name="Nat. Ecol. Evol.">
        <title>Megaphylogeny resolves global patterns of mushroom evolution.</title>
        <authorList>
            <person name="Varga T."/>
            <person name="Krizsan K."/>
            <person name="Foldi C."/>
            <person name="Dima B."/>
            <person name="Sanchez-Garcia M."/>
            <person name="Sanchez-Ramirez S."/>
            <person name="Szollosi G.J."/>
            <person name="Szarkandi J.G."/>
            <person name="Papp V."/>
            <person name="Albert L."/>
            <person name="Andreopoulos W."/>
            <person name="Angelini C."/>
            <person name="Antonin V."/>
            <person name="Barry K.W."/>
            <person name="Bougher N.L."/>
            <person name="Buchanan P."/>
            <person name="Buyck B."/>
            <person name="Bense V."/>
            <person name="Catcheside P."/>
            <person name="Chovatia M."/>
            <person name="Cooper J."/>
            <person name="Damon W."/>
            <person name="Desjardin D."/>
            <person name="Finy P."/>
            <person name="Geml J."/>
            <person name="Haridas S."/>
            <person name="Hughes K."/>
            <person name="Justo A."/>
            <person name="Karasinski D."/>
            <person name="Kautmanova I."/>
            <person name="Kiss B."/>
            <person name="Kocsube S."/>
            <person name="Kotiranta H."/>
            <person name="LaButti K.M."/>
            <person name="Lechner B.E."/>
            <person name="Liimatainen K."/>
            <person name="Lipzen A."/>
            <person name="Lukacs Z."/>
            <person name="Mihaltcheva S."/>
            <person name="Morgado L.N."/>
            <person name="Niskanen T."/>
            <person name="Noordeloos M.E."/>
            <person name="Ohm R.A."/>
            <person name="Ortiz-Santana B."/>
            <person name="Ovrebo C."/>
            <person name="Racz N."/>
            <person name="Riley R."/>
            <person name="Savchenko A."/>
            <person name="Shiryaev A."/>
            <person name="Soop K."/>
            <person name="Spirin V."/>
            <person name="Szebenyi C."/>
            <person name="Tomsovsky M."/>
            <person name="Tulloss R.E."/>
            <person name="Uehling J."/>
            <person name="Grigoriev I.V."/>
            <person name="Vagvolgyi C."/>
            <person name="Papp T."/>
            <person name="Martin F.M."/>
            <person name="Miettinen O."/>
            <person name="Hibbett D.S."/>
            <person name="Nagy L.G."/>
        </authorList>
    </citation>
    <scope>NUCLEOTIDE SEQUENCE [LARGE SCALE GENOMIC DNA]</scope>
    <source>
        <strain evidence="1 2">NL-1719</strain>
    </source>
</reference>
<name>A0ACD2ZXY6_9AGAR</name>
<keyword evidence="2" id="KW-1185">Reference proteome</keyword>
<evidence type="ECO:0000313" key="2">
    <source>
        <dbReference type="Proteomes" id="UP000308600"/>
    </source>
</evidence>
<organism evidence="1 2">
    <name type="scientific">Pluteus cervinus</name>
    <dbReference type="NCBI Taxonomy" id="181527"/>
    <lineage>
        <taxon>Eukaryota</taxon>
        <taxon>Fungi</taxon>
        <taxon>Dikarya</taxon>
        <taxon>Basidiomycota</taxon>
        <taxon>Agaricomycotina</taxon>
        <taxon>Agaricomycetes</taxon>
        <taxon>Agaricomycetidae</taxon>
        <taxon>Agaricales</taxon>
        <taxon>Pluteineae</taxon>
        <taxon>Pluteaceae</taxon>
        <taxon>Pluteus</taxon>
    </lineage>
</organism>
<evidence type="ECO:0000313" key="1">
    <source>
        <dbReference type="EMBL" id="TFK58198.1"/>
    </source>
</evidence>
<proteinExistence type="predicted"/>
<protein>
    <submittedName>
        <fullName evidence="1">Uncharacterized protein</fullName>
    </submittedName>
</protein>
<dbReference type="Proteomes" id="UP000308600">
    <property type="component" value="Unassembled WGS sequence"/>
</dbReference>
<accession>A0ACD2ZXY6</accession>
<sequence length="428" mass="47808">MSASNQGTPHDSHSPSVSSPGSGKPCRQRDPNRPLVLSQQQGDAQTPQDEDTRGRKRQRPDPGPNPSQSPQSSVSTRSPLEQRSPDPPPVDSSSSSSSTMLVNLRKLLRMFATRLNGLPNGSDPMEVLEINEDVRLKLLAKFHKVWDKIPIGHTMLLEVFPLALASPSMFTSTNLVTRSLCYSLIPSLLFQKKYHPRHYSSQTQVPLPWDLLPTIKPKTKASPEFIKINSSPLHRSPMCQDEPERPPSDGASVASVLTRKQKKKVKDRLKAKNRKAEARKKSTPESVQAGRRAFDAPSYLPSDDEGPLPDVAPARPTREKPESKAKKDRPQNWDYRGPSREALLLAGRDGQRMWCGPCLLSNKLVCQFRGWGNRCATCDTNHTTGCIFFTSEPRKSFMRDVLYLQGNRSPGREFYLPISVSFHELSLS</sequence>
<dbReference type="EMBL" id="ML209551">
    <property type="protein sequence ID" value="TFK58198.1"/>
    <property type="molecule type" value="Genomic_DNA"/>
</dbReference>